<reference evidence="2 3" key="1">
    <citation type="submission" date="2019-11" db="EMBL/GenBank/DDBJ databases">
        <title>Type strains purchased from KCTC, JCM and DSMZ.</title>
        <authorList>
            <person name="Lu H."/>
        </authorList>
    </citation>
    <scope>NUCLEOTIDE SEQUENCE [LARGE SCALE GENOMIC DNA]</scope>
    <source>
        <strain evidence="2 3">KCTC 22382</strain>
    </source>
</reference>
<evidence type="ECO:0000259" key="1">
    <source>
        <dbReference type="Pfam" id="PF13229"/>
    </source>
</evidence>
<dbReference type="Gene3D" id="2.160.20.10">
    <property type="entry name" value="Single-stranded right-handed beta-helix, Pectin lyase-like"/>
    <property type="match status" value="1"/>
</dbReference>
<dbReference type="InterPro" id="IPR012334">
    <property type="entry name" value="Pectin_lyas_fold"/>
</dbReference>
<dbReference type="InterPro" id="IPR006626">
    <property type="entry name" value="PbH1"/>
</dbReference>
<protein>
    <recommendedName>
        <fullName evidence="1">Right handed beta helix domain-containing protein</fullName>
    </recommendedName>
</protein>
<dbReference type="EMBL" id="WNKY01000010">
    <property type="protein sequence ID" value="MTV38303.1"/>
    <property type="molecule type" value="Genomic_DNA"/>
</dbReference>
<accession>A0A6L6PH35</accession>
<dbReference type="OrthoDB" id="338827at2"/>
<dbReference type="RefSeq" id="WP_155463801.1">
    <property type="nucleotide sequence ID" value="NZ_WNKY01000010.1"/>
</dbReference>
<dbReference type="AlphaFoldDB" id="A0A6L6PH35"/>
<dbReference type="InterPro" id="IPR022442">
    <property type="entry name" value="SO_2930-like_dom"/>
</dbReference>
<organism evidence="2 3">
    <name type="scientific">Duganella radicis</name>
    <dbReference type="NCBI Taxonomy" id="551988"/>
    <lineage>
        <taxon>Bacteria</taxon>
        <taxon>Pseudomonadati</taxon>
        <taxon>Pseudomonadota</taxon>
        <taxon>Betaproteobacteria</taxon>
        <taxon>Burkholderiales</taxon>
        <taxon>Oxalobacteraceae</taxon>
        <taxon>Telluria group</taxon>
        <taxon>Duganella</taxon>
    </lineage>
</organism>
<dbReference type="SUPFAM" id="SSF51126">
    <property type="entry name" value="Pectin lyase-like"/>
    <property type="match status" value="1"/>
</dbReference>
<evidence type="ECO:0000313" key="3">
    <source>
        <dbReference type="Proteomes" id="UP000475582"/>
    </source>
</evidence>
<dbReference type="PROSITE" id="PS51257">
    <property type="entry name" value="PROKAR_LIPOPROTEIN"/>
    <property type="match status" value="1"/>
</dbReference>
<dbReference type="NCBIfam" id="TIGR03805">
    <property type="entry name" value="beta_helix_1"/>
    <property type="match status" value="1"/>
</dbReference>
<dbReference type="SMART" id="SM00710">
    <property type="entry name" value="PbH1"/>
    <property type="match status" value="8"/>
</dbReference>
<proteinExistence type="predicted"/>
<evidence type="ECO:0000313" key="2">
    <source>
        <dbReference type="EMBL" id="MTV38303.1"/>
    </source>
</evidence>
<dbReference type="InterPro" id="IPR011050">
    <property type="entry name" value="Pectin_lyase_fold/virulence"/>
</dbReference>
<dbReference type="InterPro" id="IPR039448">
    <property type="entry name" value="Beta_helix"/>
</dbReference>
<gene>
    <name evidence="2" type="ORF">GM676_12010</name>
</gene>
<sequence>MNKALRVVALCGSIGVLLSACTKTDGPAPSAEKASADAAFQKKLQEQLLDAKPGSVIEIPAGTYHLSSGLTLRGDGVTIRGAGMDKTILSFKGQVTGPEGLLVYGNGFTIENLTIEDSKGDGLKINDGDTITVRKVKVQWTGGPKVTNGAYGIYPVKTKNVLIEDSVAIGASDAGIYVGQSNGVIVRRSRAEGNVAGIEIENTVNADVYENVATNNTGGILVFNMPNLSQAGHSTRVYKNKVEKNNLGNFAAKGTAVASVPAGSGIVINSNSKVEIFDNDVIENQTANVIISSYHSTGYYTEKGVAAGYDPYPKAIYVYDNRFKGGGDSPDGLDLKALKIAMYGLSGHLPDVLWDGYVDTRLMVKGVLPADQRICVQKDADVLNADGPNKYKNPSKDAAPFRCELAKLPPVTIAQLAAQS</sequence>
<name>A0A6L6PH35_9BURK</name>
<dbReference type="Proteomes" id="UP000475582">
    <property type="component" value="Unassembled WGS sequence"/>
</dbReference>
<keyword evidence="3" id="KW-1185">Reference proteome</keyword>
<dbReference type="Pfam" id="PF13229">
    <property type="entry name" value="Beta_helix"/>
    <property type="match status" value="1"/>
</dbReference>
<comment type="caution">
    <text evidence="2">The sequence shown here is derived from an EMBL/GenBank/DDBJ whole genome shotgun (WGS) entry which is preliminary data.</text>
</comment>
<feature type="domain" description="Right handed beta helix" evidence="1">
    <location>
        <begin position="100"/>
        <end position="246"/>
    </location>
</feature>